<dbReference type="InterPro" id="IPR001345">
    <property type="entry name" value="PG/BPGM_mutase_AS"/>
</dbReference>
<evidence type="ECO:0000313" key="6">
    <source>
        <dbReference type="Proteomes" id="UP001597075"/>
    </source>
</evidence>
<organism evidence="5 6">
    <name type="scientific">Haloplanus ruber</name>
    <dbReference type="NCBI Taxonomy" id="869892"/>
    <lineage>
        <taxon>Archaea</taxon>
        <taxon>Methanobacteriati</taxon>
        <taxon>Methanobacteriota</taxon>
        <taxon>Stenosarchaea group</taxon>
        <taxon>Halobacteria</taxon>
        <taxon>Halobacteriales</taxon>
        <taxon>Haloferacaceae</taxon>
        <taxon>Haloplanus</taxon>
    </lineage>
</organism>
<dbReference type="CDD" id="cd07067">
    <property type="entry name" value="HP_PGM_like"/>
    <property type="match status" value="1"/>
</dbReference>
<dbReference type="Pfam" id="PF00300">
    <property type="entry name" value="His_Phos_1"/>
    <property type="match status" value="1"/>
</dbReference>
<dbReference type="PANTHER" id="PTHR48100">
    <property type="entry name" value="BROAD-SPECIFICITY PHOSPHATASE YOR283W-RELATED"/>
    <property type="match status" value="1"/>
</dbReference>
<reference evidence="5 6" key="1">
    <citation type="journal article" date="2019" name="Int. J. Syst. Evol. Microbiol.">
        <title>The Global Catalogue of Microorganisms (GCM) 10K type strain sequencing project: providing services to taxonomists for standard genome sequencing and annotation.</title>
        <authorList>
            <consortium name="The Broad Institute Genomics Platform"/>
            <consortium name="The Broad Institute Genome Sequencing Center for Infectious Disease"/>
            <person name="Wu L."/>
            <person name="Ma J."/>
        </authorList>
    </citation>
    <scope>NUCLEOTIDE SEQUENCE [LARGE SCALE GENOMIC DNA]</scope>
    <source>
        <strain evidence="5 6">CGMCC 1.10594</strain>
    </source>
</reference>
<keyword evidence="2" id="KW-0413">Isomerase</keyword>
<name>A0ABD6CX31_9EURY</name>
<dbReference type="SUPFAM" id="SSF53254">
    <property type="entry name" value="Phosphoglycerate mutase-like"/>
    <property type="match status" value="1"/>
</dbReference>
<evidence type="ECO:0000256" key="1">
    <source>
        <dbReference type="ARBA" id="ARBA00023152"/>
    </source>
</evidence>
<gene>
    <name evidence="5" type="ORF">ACFSBJ_06710</name>
</gene>
<dbReference type="PROSITE" id="PS00175">
    <property type="entry name" value="PG_MUTASE"/>
    <property type="match status" value="1"/>
</dbReference>
<dbReference type="Gene3D" id="3.40.50.1240">
    <property type="entry name" value="Phosphoglycerate mutase-like"/>
    <property type="match status" value="1"/>
</dbReference>
<protein>
    <submittedName>
        <fullName evidence="5">Histidine phosphatase family protein</fullName>
    </submittedName>
</protein>
<accession>A0ABD6CX31</accession>
<feature type="binding site" evidence="4">
    <location>
        <position position="59"/>
    </location>
    <ligand>
        <name>substrate</name>
    </ligand>
</feature>
<proteinExistence type="predicted"/>
<feature type="binding site" evidence="4">
    <location>
        <begin position="8"/>
        <end position="15"/>
    </location>
    <ligand>
        <name>substrate</name>
    </ligand>
</feature>
<feature type="active site" description="Proton donor/acceptor" evidence="3">
    <location>
        <position position="83"/>
    </location>
</feature>
<evidence type="ECO:0000256" key="3">
    <source>
        <dbReference type="PIRSR" id="PIRSR613078-1"/>
    </source>
</evidence>
<dbReference type="RefSeq" id="WP_256405691.1">
    <property type="nucleotide sequence ID" value="NZ_CP187151.1"/>
</dbReference>
<feature type="active site" description="Tele-phosphohistidine intermediate" evidence="3">
    <location>
        <position position="9"/>
    </location>
</feature>
<dbReference type="AlphaFoldDB" id="A0ABD6CX31"/>
<comment type="caution">
    <text evidence="5">The sequence shown here is derived from an EMBL/GenBank/DDBJ whole genome shotgun (WGS) entry which is preliminary data.</text>
</comment>
<dbReference type="InterPro" id="IPR050275">
    <property type="entry name" value="PGM_Phosphatase"/>
</dbReference>
<dbReference type="EMBL" id="JBHUDL010000009">
    <property type="protein sequence ID" value="MFD1633425.1"/>
    <property type="molecule type" value="Genomic_DNA"/>
</dbReference>
<evidence type="ECO:0000256" key="4">
    <source>
        <dbReference type="PIRSR" id="PIRSR613078-2"/>
    </source>
</evidence>
<dbReference type="SMART" id="SM00855">
    <property type="entry name" value="PGAM"/>
    <property type="match status" value="1"/>
</dbReference>
<sequence length="209" mass="23147">MTTVLLTRHGETTWNREGRLQGWAPTPLTDRGHAQSRALADAVAADYDVDRVLASDLRRAKRTATHLAECVDREPTFESTWRERDFGCYQGLPHETMFEDHERLSLRRAGHDAVDARPESGESLRDVRERVLAGWERLLAESGPAETVAVVSHRGPLSLLLGAVEGRDVVSAVVDGEHANCGLNELRVTDGRARLITENRTDFLDGVSA</sequence>
<dbReference type="PANTHER" id="PTHR48100:SF1">
    <property type="entry name" value="HISTIDINE PHOSPHATASE FAMILY PROTEIN-RELATED"/>
    <property type="match status" value="1"/>
</dbReference>
<keyword evidence="6" id="KW-1185">Reference proteome</keyword>
<dbReference type="InterPro" id="IPR013078">
    <property type="entry name" value="His_Pase_superF_clade-1"/>
</dbReference>
<dbReference type="InterPro" id="IPR029033">
    <property type="entry name" value="His_PPase_superfam"/>
</dbReference>
<keyword evidence="1" id="KW-0324">Glycolysis</keyword>
<evidence type="ECO:0000256" key="2">
    <source>
        <dbReference type="ARBA" id="ARBA00023235"/>
    </source>
</evidence>
<dbReference type="Proteomes" id="UP001597075">
    <property type="component" value="Unassembled WGS sequence"/>
</dbReference>
<evidence type="ECO:0000313" key="5">
    <source>
        <dbReference type="EMBL" id="MFD1633425.1"/>
    </source>
</evidence>